<dbReference type="SUPFAM" id="SSF81901">
    <property type="entry name" value="HCP-like"/>
    <property type="match status" value="3"/>
</dbReference>
<dbReference type="SMART" id="SM00220">
    <property type="entry name" value="S_TKc"/>
    <property type="match status" value="1"/>
</dbReference>
<name>A0ABR2H5B2_9EUKA</name>
<dbReference type="InterPro" id="IPR011990">
    <property type="entry name" value="TPR-like_helical_dom_sf"/>
</dbReference>
<gene>
    <name evidence="2" type="ORF">M9Y10_026960</name>
</gene>
<dbReference type="InterPro" id="IPR008271">
    <property type="entry name" value="Ser/Thr_kinase_AS"/>
</dbReference>
<evidence type="ECO:0000313" key="2">
    <source>
        <dbReference type="EMBL" id="KAK8841346.1"/>
    </source>
</evidence>
<protein>
    <recommendedName>
        <fullName evidence="1">Protein kinase domain-containing protein</fullName>
    </recommendedName>
</protein>
<dbReference type="PANTHER" id="PTHR43628:SF1">
    <property type="entry name" value="CHITIN SYNTHASE REGULATORY FACTOR 2-RELATED"/>
    <property type="match status" value="1"/>
</dbReference>
<dbReference type="InterPro" id="IPR019734">
    <property type="entry name" value="TPR_rpt"/>
</dbReference>
<organism evidence="2 3">
    <name type="scientific">Tritrichomonas musculus</name>
    <dbReference type="NCBI Taxonomy" id="1915356"/>
    <lineage>
        <taxon>Eukaryota</taxon>
        <taxon>Metamonada</taxon>
        <taxon>Parabasalia</taxon>
        <taxon>Tritrichomonadida</taxon>
        <taxon>Tritrichomonadidae</taxon>
        <taxon>Tritrichomonas</taxon>
    </lineage>
</organism>
<dbReference type="Proteomes" id="UP001470230">
    <property type="component" value="Unassembled WGS sequence"/>
</dbReference>
<dbReference type="SMART" id="SM00671">
    <property type="entry name" value="SEL1"/>
    <property type="match status" value="12"/>
</dbReference>
<dbReference type="Pfam" id="PF08238">
    <property type="entry name" value="Sel1"/>
    <property type="match status" value="12"/>
</dbReference>
<dbReference type="EMBL" id="JAPFFF010000041">
    <property type="protein sequence ID" value="KAK8841346.1"/>
    <property type="molecule type" value="Genomic_DNA"/>
</dbReference>
<comment type="caution">
    <text evidence="2">The sequence shown here is derived from an EMBL/GenBank/DDBJ whole genome shotgun (WGS) entry which is preliminary data.</text>
</comment>
<dbReference type="SMART" id="SM00028">
    <property type="entry name" value="TPR"/>
    <property type="match status" value="3"/>
</dbReference>
<dbReference type="InterPro" id="IPR006597">
    <property type="entry name" value="Sel1-like"/>
</dbReference>
<dbReference type="InterPro" id="IPR052945">
    <property type="entry name" value="Mitotic_Regulator"/>
</dbReference>
<dbReference type="Gene3D" id="1.10.510.10">
    <property type="entry name" value="Transferase(Phosphotransferase) domain 1"/>
    <property type="match status" value="1"/>
</dbReference>
<accession>A0ABR2H5B2</accession>
<dbReference type="InterPro" id="IPR000719">
    <property type="entry name" value="Prot_kinase_dom"/>
</dbReference>
<evidence type="ECO:0000259" key="1">
    <source>
        <dbReference type="PROSITE" id="PS50011"/>
    </source>
</evidence>
<evidence type="ECO:0000313" key="3">
    <source>
        <dbReference type="Proteomes" id="UP001470230"/>
    </source>
</evidence>
<feature type="domain" description="Protein kinase" evidence="1">
    <location>
        <begin position="236"/>
        <end position="503"/>
    </location>
</feature>
<dbReference type="Pfam" id="PF00069">
    <property type="entry name" value="Pkinase"/>
    <property type="match status" value="1"/>
</dbReference>
<sequence length="1045" mass="122811">MLTTYKTNFSYSEIPQNYKIFLDSIDDEVVKKIFSQFSFHFFDFRNISNAERNSKKEAIKSSLFFFLKENKFATYQISKVQKNSFIFCVENNCYIIESIDENEISQFISDIKSDIVEVKEEIEDKVKKIIRNSIFKKQILNNYFVRYTIPTIIAFLIQRYTYPSSYFKDPSFFYFENKKTSKKSKFKENIQKLFLSKDLKKMNYEVINIKDNISQEINEINHFCQRKIHRFSKDDLIEFDTIYSKAEFNIYLALHIPTFYIFVVKEMLGKNKAPKREISFCNNYSHRCFTPFYGFIYKGEEINGLVYEYMSNGSLKEFIKKDINPIFQFTTLIRILQGIHYLQSHCLIHRDLKPSNILIDHDNNAYISDFEYIRPVNEKKVHDNGDNPINENDNSEFTNDFGSCIYASPEQDEGTGISYQTDIYSFGALVYFILEKKNMFSEISNFDEIVILKLSQKFPDIINCTENIQKLYKKCMNIIPLNRPNLDEIKNVILEETRPIQFLENYWLKQPIDHIEYSQMIKFILENITLRIKSHEKEEIKKYINEVGKLHFINLFYQNYISQDPVFEDYQIVTSNDYPKTLTSIGDMYFKGEIFDKNHEKAREYYELGAKLKDIGALNKLGDIYFNGVGVGIDFFKAKIYYEQAEQLIYFEEVKNNLPEALSKRLSRIFLNLGKIYYFFKNIENNYIKAKDCFEKSAARGNAEAYVHLGNLYYFGYGAEKDYSKARECYEKAAEKNYSEGFLSLGNLYELGLGVDVDYDLAIFYYEQAEEKNNPGALVKLGNLYYTGKGFDKNINKALYYWEKASEMGDPLGNVGLVMFYASGVDVKEDYTKALQYILDIAKKNGIKSEFIMQQFKQMIEKNTENGLRAIMSGNNDLSLLIRGNNYYNGILTKIDYNEARKCYELLAQRNNPRGYLMLGHMYYHGNGVKVDYNKAKMYLKKASALNDSDAFLMLGCLYYEFDKKYKKAKKYLEIAAKQNNSNAILMLGNLYLYGHGVQRNYKKAKELYEKAIGYHNVFGYYNLGILYYYGKGVEQSYSKAKELF</sequence>
<dbReference type="SUPFAM" id="SSF56112">
    <property type="entry name" value="Protein kinase-like (PK-like)"/>
    <property type="match status" value="1"/>
</dbReference>
<reference evidence="2 3" key="1">
    <citation type="submission" date="2024-04" db="EMBL/GenBank/DDBJ databases">
        <title>Tritrichomonas musculus Genome.</title>
        <authorList>
            <person name="Alves-Ferreira E."/>
            <person name="Grigg M."/>
            <person name="Lorenzi H."/>
            <person name="Galac M."/>
        </authorList>
    </citation>
    <scope>NUCLEOTIDE SEQUENCE [LARGE SCALE GENOMIC DNA]</scope>
    <source>
        <strain evidence="2 3">EAF2021</strain>
    </source>
</reference>
<dbReference type="PROSITE" id="PS50011">
    <property type="entry name" value="PROTEIN_KINASE_DOM"/>
    <property type="match status" value="1"/>
</dbReference>
<dbReference type="PRINTS" id="PR00109">
    <property type="entry name" value="TYRKINASE"/>
</dbReference>
<dbReference type="Gene3D" id="1.25.40.10">
    <property type="entry name" value="Tetratricopeptide repeat domain"/>
    <property type="match status" value="3"/>
</dbReference>
<dbReference type="PROSITE" id="PS00108">
    <property type="entry name" value="PROTEIN_KINASE_ST"/>
    <property type="match status" value="1"/>
</dbReference>
<dbReference type="InterPro" id="IPR011009">
    <property type="entry name" value="Kinase-like_dom_sf"/>
</dbReference>
<keyword evidence="3" id="KW-1185">Reference proteome</keyword>
<proteinExistence type="predicted"/>
<dbReference type="PANTHER" id="PTHR43628">
    <property type="entry name" value="ACTIVATOR OF C KINASE PROTEIN 1-RELATED"/>
    <property type="match status" value="1"/>
</dbReference>
<dbReference type="InterPro" id="IPR001245">
    <property type="entry name" value="Ser-Thr/Tyr_kinase_cat_dom"/>
</dbReference>